<name>C9LQC0_9FIRM</name>
<organism evidence="1 2">
    <name type="scientific">Dialister invisus DSM 15470</name>
    <dbReference type="NCBI Taxonomy" id="592028"/>
    <lineage>
        <taxon>Bacteria</taxon>
        <taxon>Bacillati</taxon>
        <taxon>Bacillota</taxon>
        <taxon>Negativicutes</taxon>
        <taxon>Veillonellales</taxon>
        <taxon>Veillonellaceae</taxon>
        <taxon>Dialister</taxon>
    </lineage>
</organism>
<accession>C9LQC0</accession>
<proteinExistence type="predicted"/>
<evidence type="ECO:0000313" key="1">
    <source>
        <dbReference type="EMBL" id="EEW97756.1"/>
    </source>
</evidence>
<dbReference type="AlphaFoldDB" id="C9LQC0"/>
<evidence type="ECO:0000313" key="2">
    <source>
        <dbReference type="Proteomes" id="UP000004736"/>
    </source>
</evidence>
<sequence length="41" mass="5023">MSIIIFNKVYNRSKKFFQNKNLLPRLREEDYFLTAAFIFCC</sequence>
<dbReference type="HOGENOM" id="CLU_3269149_0_0_9"/>
<reference evidence="1" key="1">
    <citation type="submission" date="2009-09" db="EMBL/GenBank/DDBJ databases">
        <authorList>
            <person name="Weinstock G."/>
            <person name="Sodergren E."/>
            <person name="Clifton S."/>
            <person name="Fulton L."/>
            <person name="Fulton B."/>
            <person name="Courtney L."/>
            <person name="Fronick C."/>
            <person name="Harrison M."/>
            <person name="Strong C."/>
            <person name="Farmer C."/>
            <person name="Delahaunty K."/>
            <person name="Markovic C."/>
            <person name="Hall O."/>
            <person name="Minx P."/>
            <person name="Tomlinson C."/>
            <person name="Mitreva M."/>
            <person name="Nelson J."/>
            <person name="Hou S."/>
            <person name="Wollam A."/>
            <person name="Pepin K.H."/>
            <person name="Johnson M."/>
            <person name="Bhonagiri V."/>
            <person name="Nash W.E."/>
            <person name="Warren W."/>
            <person name="Chinwalla A."/>
            <person name="Mardis E.R."/>
            <person name="Wilson R.K."/>
        </authorList>
    </citation>
    <scope>NUCLEOTIDE SEQUENCE [LARGE SCALE GENOMIC DNA]</scope>
    <source>
        <strain evidence="1">DSM 15470</strain>
    </source>
</reference>
<comment type="caution">
    <text evidence="1">The sequence shown here is derived from an EMBL/GenBank/DDBJ whole genome shotgun (WGS) entry which is preliminary data.</text>
</comment>
<dbReference type="Proteomes" id="UP000004736">
    <property type="component" value="Unassembled WGS sequence"/>
</dbReference>
<dbReference type="STRING" id="592028.GCWU000321_01752"/>
<dbReference type="EMBL" id="ACIM02000001">
    <property type="protein sequence ID" value="EEW97756.1"/>
    <property type="molecule type" value="Genomic_DNA"/>
</dbReference>
<gene>
    <name evidence="1" type="ORF">GCWU000321_01752</name>
</gene>
<keyword evidence="2" id="KW-1185">Reference proteome</keyword>
<protein>
    <submittedName>
        <fullName evidence="1">Uncharacterized protein</fullName>
    </submittedName>
</protein>